<dbReference type="EMBL" id="JAATIP010000052">
    <property type="protein sequence ID" value="KAF4383547.1"/>
    <property type="molecule type" value="Genomic_DNA"/>
</dbReference>
<feature type="region of interest" description="Disordered" evidence="1">
    <location>
        <begin position="1"/>
        <end position="50"/>
    </location>
</feature>
<name>A0A7J6GKZ8_CANSA</name>
<evidence type="ECO:0000313" key="2">
    <source>
        <dbReference type="EMBL" id="KAF4383547.1"/>
    </source>
</evidence>
<dbReference type="GO" id="GO:0009773">
    <property type="term" value="P:photosynthetic electron transport in photosystem I"/>
    <property type="evidence" value="ECO:0007669"/>
    <property type="project" value="InterPro"/>
</dbReference>
<evidence type="ECO:0000313" key="3">
    <source>
        <dbReference type="Proteomes" id="UP000525078"/>
    </source>
</evidence>
<dbReference type="PANTHER" id="PTHR36340:SF1">
    <property type="entry name" value="NAD(P)H DEHYDROGENASE SUBUNIT CRR3, CHLOROPLASTIC-RELATED"/>
    <property type="match status" value="1"/>
</dbReference>
<dbReference type="AlphaFoldDB" id="A0A7J6GKZ8"/>
<feature type="compositionally biased region" description="Low complexity" evidence="1">
    <location>
        <begin position="12"/>
        <end position="31"/>
    </location>
</feature>
<dbReference type="GO" id="GO:0010598">
    <property type="term" value="C:NAD(P)H dehydrogenase complex (plastoquinone)"/>
    <property type="evidence" value="ECO:0007669"/>
    <property type="project" value="InterPro"/>
</dbReference>
<dbReference type="InterPro" id="IPR038931">
    <property type="entry name" value="CRR3"/>
</dbReference>
<proteinExistence type="predicted"/>
<organism evidence="2 3">
    <name type="scientific">Cannabis sativa</name>
    <name type="common">Hemp</name>
    <name type="synonym">Marijuana</name>
    <dbReference type="NCBI Taxonomy" id="3483"/>
    <lineage>
        <taxon>Eukaryota</taxon>
        <taxon>Viridiplantae</taxon>
        <taxon>Streptophyta</taxon>
        <taxon>Embryophyta</taxon>
        <taxon>Tracheophyta</taxon>
        <taxon>Spermatophyta</taxon>
        <taxon>Magnoliopsida</taxon>
        <taxon>eudicotyledons</taxon>
        <taxon>Gunneridae</taxon>
        <taxon>Pentapetalae</taxon>
        <taxon>rosids</taxon>
        <taxon>fabids</taxon>
        <taxon>Rosales</taxon>
        <taxon>Cannabaceae</taxon>
        <taxon>Cannabis</taxon>
    </lineage>
</organism>
<accession>A0A7J6GKZ8</accession>
<feature type="compositionally biased region" description="Polar residues" evidence="1">
    <location>
        <begin position="1"/>
        <end position="11"/>
    </location>
</feature>
<dbReference type="PANTHER" id="PTHR36340">
    <property type="entry name" value="NAD(P)H DEHYDROGENASE SUBUNIT CRR3, CHLOROPLASTIC-RELATED"/>
    <property type="match status" value="1"/>
</dbReference>
<comment type="caution">
    <text evidence="2">The sequence shown here is derived from an EMBL/GenBank/DDBJ whole genome shotgun (WGS) entry which is preliminary data.</text>
</comment>
<feature type="non-terminal residue" evidence="2">
    <location>
        <position position="1"/>
    </location>
</feature>
<dbReference type="GO" id="GO:0009535">
    <property type="term" value="C:chloroplast thylakoid membrane"/>
    <property type="evidence" value="ECO:0007669"/>
    <property type="project" value="InterPro"/>
</dbReference>
<gene>
    <name evidence="2" type="ORF">F8388_014047</name>
</gene>
<reference evidence="2 3" key="1">
    <citation type="journal article" date="2020" name="bioRxiv">
        <title>Sequence and annotation of 42 cannabis genomes reveals extensive copy number variation in cannabinoid synthesis and pathogen resistance genes.</title>
        <authorList>
            <person name="Mckernan K.J."/>
            <person name="Helbert Y."/>
            <person name="Kane L.T."/>
            <person name="Ebling H."/>
            <person name="Zhang L."/>
            <person name="Liu B."/>
            <person name="Eaton Z."/>
            <person name="Mclaughlin S."/>
            <person name="Kingan S."/>
            <person name="Baybayan P."/>
            <person name="Concepcion G."/>
            <person name="Jordan M."/>
            <person name="Riva A."/>
            <person name="Barbazuk W."/>
            <person name="Harkins T."/>
        </authorList>
    </citation>
    <scope>NUCLEOTIDE SEQUENCE [LARGE SCALE GENOMIC DNA]</scope>
    <source>
        <strain evidence="3">cv. Jamaican Lion 4</strain>
        <tissue evidence="2">Leaf</tissue>
    </source>
</reference>
<feature type="compositionally biased region" description="Polar residues" evidence="1">
    <location>
        <begin position="32"/>
        <end position="42"/>
    </location>
</feature>
<dbReference type="Proteomes" id="UP000525078">
    <property type="component" value="Unassembled WGS sequence"/>
</dbReference>
<evidence type="ECO:0000256" key="1">
    <source>
        <dbReference type="SAM" id="MobiDB-lite"/>
    </source>
</evidence>
<sequence length="191" mass="21562">GSSPSPKITITKNISNSIGSSPSPSNFSKSPTQQNNKSQNLNPRRHPQQPSIVEIKRAIGSGRFCDADPKHVIFLGDELEEVKNMKFNVKMMNFPWVFEHPLQKKIQVSAESSTDQIEIKFRLNGQIGLSPLLHKKPQVQIRRWWSRRDCGLTVVKGGVSYHDGQLVARPPHPKSNVHILFNNRLSIHMVS</sequence>
<protein>
    <submittedName>
        <fullName evidence="2">Uncharacterized protein</fullName>
    </submittedName>
</protein>